<evidence type="ECO:0000256" key="3">
    <source>
        <dbReference type="ARBA" id="ARBA00022475"/>
    </source>
</evidence>
<dbReference type="GO" id="GO:0004176">
    <property type="term" value="F:ATP-dependent peptidase activity"/>
    <property type="evidence" value="ECO:0007669"/>
    <property type="project" value="InterPro"/>
</dbReference>
<dbReference type="AlphaFoldDB" id="A0A1G2BH35"/>
<feature type="active site" evidence="15">
    <location>
        <position position="443"/>
    </location>
</feature>
<keyword evidence="4 15" id="KW-0645">Protease</keyword>
<dbReference type="Pfam" id="PF00004">
    <property type="entry name" value="AAA"/>
    <property type="match status" value="1"/>
</dbReference>
<comment type="function">
    <text evidence="15">Acts as a processive, ATP-dependent zinc metallopeptidase for both cytoplasmic and membrane proteins. Plays a role in the quality control of integral membrane proteins.</text>
</comment>
<keyword evidence="18" id="KW-0131">Cell cycle</keyword>
<evidence type="ECO:0000313" key="19">
    <source>
        <dbReference type="Proteomes" id="UP000176420"/>
    </source>
</evidence>
<gene>
    <name evidence="15" type="primary">ftsH</name>
    <name evidence="18" type="ORF">A2319_04110</name>
</gene>
<evidence type="ECO:0000256" key="10">
    <source>
        <dbReference type="ARBA" id="ARBA00022840"/>
    </source>
</evidence>
<dbReference type="GO" id="GO:0030163">
    <property type="term" value="P:protein catabolic process"/>
    <property type="evidence" value="ECO:0007669"/>
    <property type="project" value="UniProtKB-UniRule"/>
</dbReference>
<dbReference type="Gene3D" id="1.20.58.760">
    <property type="entry name" value="Peptidase M41"/>
    <property type="match status" value="1"/>
</dbReference>
<evidence type="ECO:0000256" key="7">
    <source>
        <dbReference type="ARBA" id="ARBA00022741"/>
    </source>
</evidence>
<comment type="cofactor">
    <cofactor evidence="15">
        <name>Zn(2+)</name>
        <dbReference type="ChEBI" id="CHEBI:29105"/>
    </cofactor>
    <text evidence="15">Binds 1 zinc ion per subunit.</text>
</comment>
<dbReference type="EMBL" id="MHKI01000008">
    <property type="protein sequence ID" value="OGY87517.1"/>
    <property type="molecule type" value="Genomic_DNA"/>
</dbReference>
<keyword evidence="13 15" id="KW-0472">Membrane</keyword>
<dbReference type="HAMAP" id="MF_01458">
    <property type="entry name" value="FtsH"/>
    <property type="match status" value="1"/>
</dbReference>
<dbReference type="InterPro" id="IPR041569">
    <property type="entry name" value="AAA_lid_3"/>
</dbReference>
<comment type="subunit">
    <text evidence="15">Homohexamer.</text>
</comment>
<dbReference type="InterPro" id="IPR011546">
    <property type="entry name" value="Pept_M41_FtsH_extracell"/>
</dbReference>
<dbReference type="InterPro" id="IPR003959">
    <property type="entry name" value="ATPase_AAA_core"/>
</dbReference>
<protein>
    <recommendedName>
        <fullName evidence="15">ATP-dependent zinc metalloprotease FtsH</fullName>
        <ecNumber evidence="15">3.4.24.-</ecNumber>
    </recommendedName>
</protein>
<dbReference type="InterPro" id="IPR027417">
    <property type="entry name" value="P-loop_NTPase"/>
</dbReference>
<evidence type="ECO:0000256" key="9">
    <source>
        <dbReference type="ARBA" id="ARBA00022833"/>
    </source>
</evidence>
<reference evidence="18 19" key="1">
    <citation type="journal article" date="2016" name="Nat. Commun.">
        <title>Thousands of microbial genomes shed light on interconnected biogeochemical processes in an aquifer system.</title>
        <authorList>
            <person name="Anantharaman K."/>
            <person name="Brown C.T."/>
            <person name="Hug L.A."/>
            <person name="Sharon I."/>
            <person name="Castelle C.J."/>
            <person name="Probst A.J."/>
            <person name="Thomas B.C."/>
            <person name="Singh A."/>
            <person name="Wilkins M.J."/>
            <person name="Karaoz U."/>
            <person name="Brodie E.L."/>
            <person name="Williams K.H."/>
            <person name="Hubbard S.S."/>
            <person name="Banfield J.F."/>
        </authorList>
    </citation>
    <scope>NUCLEOTIDE SEQUENCE [LARGE SCALE GENOMIC DNA]</scope>
</reference>
<comment type="subcellular location">
    <subcellularLocation>
        <location evidence="15">Cell membrane</location>
        <topology evidence="15">Multi-pass membrane protein</topology>
        <orientation evidence="15">Cytoplasmic side</orientation>
    </subcellularLocation>
    <subcellularLocation>
        <location evidence="1">Membrane</location>
    </subcellularLocation>
</comment>
<dbReference type="GO" id="GO:0005524">
    <property type="term" value="F:ATP binding"/>
    <property type="evidence" value="ECO:0007669"/>
    <property type="project" value="UniProtKB-UniRule"/>
</dbReference>
<dbReference type="CDD" id="cd19501">
    <property type="entry name" value="RecA-like_FtsH"/>
    <property type="match status" value="1"/>
</dbReference>
<evidence type="ECO:0000256" key="12">
    <source>
        <dbReference type="ARBA" id="ARBA00023049"/>
    </source>
</evidence>
<organism evidence="18 19">
    <name type="scientific">Candidatus Kerfeldbacteria bacterium RIFOXYB2_FULL_38_14</name>
    <dbReference type="NCBI Taxonomy" id="1798547"/>
    <lineage>
        <taxon>Bacteria</taxon>
        <taxon>Candidatus Kerfeldiibacteriota</taxon>
    </lineage>
</organism>
<evidence type="ECO:0000256" key="8">
    <source>
        <dbReference type="ARBA" id="ARBA00022801"/>
    </source>
</evidence>
<dbReference type="PANTHER" id="PTHR23076">
    <property type="entry name" value="METALLOPROTEASE M41 FTSH"/>
    <property type="match status" value="1"/>
</dbReference>
<name>A0A1G2BH35_9BACT</name>
<dbReference type="Proteomes" id="UP000176420">
    <property type="component" value="Unassembled WGS sequence"/>
</dbReference>
<evidence type="ECO:0000313" key="18">
    <source>
        <dbReference type="EMBL" id="OGY87517.1"/>
    </source>
</evidence>
<dbReference type="NCBIfam" id="TIGR01241">
    <property type="entry name" value="FtsH_fam"/>
    <property type="match status" value="1"/>
</dbReference>
<evidence type="ECO:0000256" key="14">
    <source>
        <dbReference type="ARBA" id="ARBA00061570"/>
    </source>
</evidence>
<proteinExistence type="inferred from homology"/>
<feature type="binding site" evidence="15">
    <location>
        <begin position="220"/>
        <end position="227"/>
    </location>
    <ligand>
        <name>ATP</name>
        <dbReference type="ChEBI" id="CHEBI:30616"/>
    </ligand>
</feature>
<dbReference type="SUPFAM" id="SSF140990">
    <property type="entry name" value="FtsH protease domain-like"/>
    <property type="match status" value="1"/>
</dbReference>
<evidence type="ECO:0000256" key="4">
    <source>
        <dbReference type="ARBA" id="ARBA00022670"/>
    </source>
</evidence>
<feature type="transmembrane region" description="Helical" evidence="15">
    <location>
        <begin position="129"/>
        <end position="147"/>
    </location>
</feature>
<dbReference type="Gene3D" id="3.40.50.300">
    <property type="entry name" value="P-loop containing nucleotide triphosphate hydrolases"/>
    <property type="match status" value="1"/>
</dbReference>
<evidence type="ECO:0000256" key="5">
    <source>
        <dbReference type="ARBA" id="ARBA00022692"/>
    </source>
</evidence>
<keyword evidence="9 15" id="KW-0862">Zinc</keyword>
<feature type="transmembrane region" description="Helical" evidence="15">
    <location>
        <begin position="20"/>
        <end position="37"/>
    </location>
</feature>
<dbReference type="SUPFAM" id="SSF52540">
    <property type="entry name" value="P-loop containing nucleoside triphosphate hydrolases"/>
    <property type="match status" value="1"/>
</dbReference>
<dbReference type="GO" id="GO:0006508">
    <property type="term" value="P:proteolysis"/>
    <property type="evidence" value="ECO:0007669"/>
    <property type="project" value="UniProtKB-KW"/>
</dbReference>
<evidence type="ECO:0000259" key="17">
    <source>
        <dbReference type="SMART" id="SM00382"/>
    </source>
</evidence>
<feature type="binding site" evidence="15">
    <location>
        <position position="446"/>
    </location>
    <ligand>
        <name>Zn(2+)</name>
        <dbReference type="ChEBI" id="CHEBI:29105"/>
        <note>catalytic</note>
    </ligand>
</feature>
<feature type="binding site" evidence="15">
    <location>
        <position position="442"/>
    </location>
    <ligand>
        <name>Zn(2+)</name>
        <dbReference type="ChEBI" id="CHEBI:29105"/>
        <note>catalytic</note>
    </ligand>
</feature>
<feature type="binding site" evidence="15">
    <location>
        <position position="518"/>
    </location>
    <ligand>
        <name>Zn(2+)</name>
        <dbReference type="ChEBI" id="CHEBI:29105"/>
        <note>catalytic</note>
    </ligand>
</feature>
<keyword evidence="10 15" id="KW-0067">ATP-binding</keyword>
<evidence type="ECO:0000256" key="15">
    <source>
        <dbReference type="HAMAP-Rule" id="MF_01458"/>
    </source>
</evidence>
<dbReference type="GO" id="GO:0051301">
    <property type="term" value="P:cell division"/>
    <property type="evidence" value="ECO:0007669"/>
    <property type="project" value="UniProtKB-KW"/>
</dbReference>
<dbReference type="Gene3D" id="1.10.8.60">
    <property type="match status" value="1"/>
</dbReference>
<dbReference type="Pfam" id="PF06480">
    <property type="entry name" value="FtsH_ext"/>
    <property type="match status" value="1"/>
</dbReference>
<dbReference type="EC" id="3.4.24.-" evidence="15"/>
<dbReference type="FunFam" id="3.40.50.300:FF:000001">
    <property type="entry name" value="ATP-dependent zinc metalloprotease FtsH"/>
    <property type="match status" value="1"/>
</dbReference>
<keyword evidence="6 15" id="KW-0479">Metal-binding</keyword>
<dbReference type="PANTHER" id="PTHR23076:SF97">
    <property type="entry name" value="ATP-DEPENDENT ZINC METALLOPROTEASE YME1L1"/>
    <property type="match status" value="1"/>
</dbReference>
<dbReference type="InterPro" id="IPR003593">
    <property type="entry name" value="AAA+_ATPase"/>
</dbReference>
<evidence type="ECO:0000256" key="6">
    <source>
        <dbReference type="ARBA" id="ARBA00022723"/>
    </source>
</evidence>
<dbReference type="Pfam" id="PF17862">
    <property type="entry name" value="AAA_lid_3"/>
    <property type="match status" value="1"/>
</dbReference>
<dbReference type="GO" id="GO:0016887">
    <property type="term" value="F:ATP hydrolysis activity"/>
    <property type="evidence" value="ECO:0007669"/>
    <property type="project" value="UniProtKB-UniRule"/>
</dbReference>
<dbReference type="GO" id="GO:0008270">
    <property type="term" value="F:zinc ion binding"/>
    <property type="evidence" value="ECO:0007669"/>
    <property type="project" value="UniProtKB-UniRule"/>
</dbReference>
<dbReference type="Pfam" id="PF01434">
    <property type="entry name" value="Peptidase_M41"/>
    <property type="match status" value="1"/>
</dbReference>
<keyword evidence="18" id="KW-0132">Cell division</keyword>
<dbReference type="InterPro" id="IPR003960">
    <property type="entry name" value="ATPase_AAA_CS"/>
</dbReference>
<accession>A0A1G2BH35</accession>
<comment type="similarity">
    <text evidence="14 15">In the central section; belongs to the AAA ATPase family.</text>
</comment>
<dbReference type="SMART" id="SM00382">
    <property type="entry name" value="AAA"/>
    <property type="match status" value="1"/>
</dbReference>
<comment type="similarity">
    <text evidence="16">Belongs to the AAA ATPase family.</text>
</comment>
<dbReference type="FunFam" id="1.20.58.760:FF:000001">
    <property type="entry name" value="ATP-dependent zinc metalloprotease FtsH"/>
    <property type="match status" value="1"/>
</dbReference>
<keyword evidence="12 15" id="KW-0482">Metalloprotease</keyword>
<keyword evidence="8 15" id="KW-0378">Hydrolase</keyword>
<comment type="caution">
    <text evidence="18">The sequence shown here is derived from an EMBL/GenBank/DDBJ whole genome shotgun (WGS) entry which is preliminary data.</text>
</comment>
<keyword evidence="5 15" id="KW-0812">Transmembrane</keyword>
<evidence type="ECO:0000256" key="16">
    <source>
        <dbReference type="RuleBase" id="RU003651"/>
    </source>
</evidence>
<evidence type="ECO:0000256" key="1">
    <source>
        <dbReference type="ARBA" id="ARBA00004370"/>
    </source>
</evidence>
<feature type="domain" description="AAA+ ATPase" evidence="17">
    <location>
        <begin position="212"/>
        <end position="351"/>
    </location>
</feature>
<dbReference type="InterPro" id="IPR037219">
    <property type="entry name" value="Peptidase_M41-like"/>
</dbReference>
<evidence type="ECO:0000256" key="11">
    <source>
        <dbReference type="ARBA" id="ARBA00022989"/>
    </source>
</evidence>
<evidence type="ECO:0000256" key="2">
    <source>
        <dbReference type="ARBA" id="ARBA00010044"/>
    </source>
</evidence>
<dbReference type="PROSITE" id="PS00674">
    <property type="entry name" value="AAA"/>
    <property type="match status" value="1"/>
</dbReference>
<comment type="similarity">
    <text evidence="2 15">In the C-terminal section; belongs to the peptidase M41 family.</text>
</comment>
<keyword evidence="3 15" id="KW-1003">Cell membrane</keyword>
<dbReference type="GO" id="GO:0005886">
    <property type="term" value="C:plasma membrane"/>
    <property type="evidence" value="ECO:0007669"/>
    <property type="project" value="UniProtKB-SubCell"/>
</dbReference>
<sequence length="628" mass="69633">MQKNKRKTRVNKNPLKSFGVLLIAFIVLAAVLSMFNLPGNTPQEVPLNVVAQNVKDGKVQEIKVTEGTNLEIILKPEGDNTPVTIKSTKESFESLQTQLMSYGVTPVELQNTNIIVTGASGWKYFLTNVLPFLLPAVFIIFFFWMMFRQVQGSNNRAMMFGQIKGQPEMKDKKKNLTTFADVAGAREAKEELTEIVDFLKQPKKYTALGARVPKGVLLMGAPGTGKTLLARAVAGEAGVPFFHISGSEFVEMFVGVGASRVRDFFRKAKKSAPAILFIDEIDAVGRQRGTGMGGSHDEREQTLNQILTEMDGFEQEDNVIVIAATNRPDVLDPALLRPGRFDRRVIIDLPDIAEREEILAVHAKNKLFIKDVKLKTIAQRTIGFSGADLMNLLNEAAISAARYNRKKISVEDCLESIDKVLLGPQRKSAKFSEKEKEITAYHEAGHALIAHLLPDSDPVHKISIIPRGHAGGFTMKLPDEDRRMHSHKQMLADIAVSLGGHAAELKQFNDITTGASSDLENATKLARGIVTRYGMSTKLGPRTFGNTSEMIFLGKEIHEQRDYSEETAQAIDREINAIIETEYEKVKALINKNQDKLTAIAKKLLEVETIERAEFEALFEEEPKTATA</sequence>
<keyword evidence="11 15" id="KW-1133">Transmembrane helix</keyword>
<dbReference type="GO" id="GO:0004222">
    <property type="term" value="F:metalloendopeptidase activity"/>
    <property type="evidence" value="ECO:0007669"/>
    <property type="project" value="InterPro"/>
</dbReference>
<dbReference type="FunFam" id="1.10.8.60:FF:000001">
    <property type="entry name" value="ATP-dependent zinc metalloprotease FtsH"/>
    <property type="match status" value="1"/>
</dbReference>
<dbReference type="InterPro" id="IPR000642">
    <property type="entry name" value="Peptidase_M41"/>
</dbReference>
<evidence type="ECO:0000256" key="13">
    <source>
        <dbReference type="ARBA" id="ARBA00023136"/>
    </source>
</evidence>
<dbReference type="InterPro" id="IPR005936">
    <property type="entry name" value="FtsH"/>
</dbReference>
<keyword evidence="7 15" id="KW-0547">Nucleotide-binding</keyword>